<reference evidence="9 10" key="1">
    <citation type="journal article" date="2019" name="Int. J. Syst. Evol. Microbiol.">
        <title>Azospirillum ramasamyi sp. nov., a novel diazotrophic bacterium isolated from fermented bovine products.</title>
        <authorList>
            <person name="Anandham R."/>
            <person name="Heo J."/>
            <person name="Krishnamoorthy R."/>
            <person name="SenthilKumar M."/>
            <person name="Gopal N.O."/>
            <person name="Kim S.J."/>
            <person name="Kwon S.W."/>
        </authorList>
    </citation>
    <scope>NUCLEOTIDE SEQUENCE [LARGE SCALE GENOMIC DNA]</scope>
    <source>
        <strain evidence="9 10">M2T2B2</strain>
    </source>
</reference>
<dbReference type="CDD" id="cd03411">
    <property type="entry name" value="Ferrochelatase_N"/>
    <property type="match status" value="1"/>
</dbReference>
<dbReference type="PANTHER" id="PTHR11108:SF1">
    <property type="entry name" value="FERROCHELATASE, MITOCHONDRIAL"/>
    <property type="match status" value="1"/>
</dbReference>
<organism evidence="9 10">
    <name type="scientific">Azospirillum ramasamyi</name>
    <dbReference type="NCBI Taxonomy" id="682998"/>
    <lineage>
        <taxon>Bacteria</taxon>
        <taxon>Pseudomonadati</taxon>
        <taxon>Pseudomonadota</taxon>
        <taxon>Alphaproteobacteria</taxon>
        <taxon>Rhodospirillales</taxon>
        <taxon>Azospirillaceae</taxon>
        <taxon>Azospirillum</taxon>
    </lineage>
</organism>
<keyword evidence="5 7" id="KW-0627">Porphyrin biosynthesis</keyword>
<dbReference type="Gene3D" id="3.40.50.1400">
    <property type="match status" value="2"/>
</dbReference>
<dbReference type="EMBL" id="CP029829">
    <property type="protein sequence ID" value="AWU94872.1"/>
    <property type="molecule type" value="Genomic_DNA"/>
</dbReference>
<comment type="catalytic activity">
    <reaction evidence="7 8">
        <text>heme b + 2 H(+) = protoporphyrin IX + Fe(2+)</text>
        <dbReference type="Rhea" id="RHEA:22584"/>
        <dbReference type="ChEBI" id="CHEBI:15378"/>
        <dbReference type="ChEBI" id="CHEBI:29033"/>
        <dbReference type="ChEBI" id="CHEBI:57306"/>
        <dbReference type="ChEBI" id="CHEBI:60344"/>
        <dbReference type="EC" id="4.98.1.1"/>
    </reaction>
</comment>
<dbReference type="AlphaFoldDB" id="A0A2U9S667"/>
<keyword evidence="10" id="KW-1185">Reference proteome</keyword>
<dbReference type="InterPro" id="IPR019772">
    <property type="entry name" value="Ferrochelatase_AS"/>
</dbReference>
<dbReference type="SUPFAM" id="SSF53800">
    <property type="entry name" value="Chelatase"/>
    <property type="match status" value="1"/>
</dbReference>
<proteinExistence type="inferred from homology"/>
<evidence type="ECO:0000256" key="2">
    <source>
        <dbReference type="ARBA" id="ARBA00023004"/>
    </source>
</evidence>
<dbReference type="HAMAP" id="MF_00323">
    <property type="entry name" value="Ferrochelatase"/>
    <property type="match status" value="1"/>
</dbReference>
<dbReference type="Pfam" id="PF00762">
    <property type="entry name" value="Ferrochelatase"/>
    <property type="match status" value="1"/>
</dbReference>
<comment type="catalytic activity">
    <reaction evidence="6">
        <text>Fe-coproporphyrin III + 2 H(+) = coproporphyrin III + Fe(2+)</text>
        <dbReference type="Rhea" id="RHEA:49572"/>
        <dbReference type="ChEBI" id="CHEBI:15378"/>
        <dbReference type="ChEBI" id="CHEBI:29033"/>
        <dbReference type="ChEBI" id="CHEBI:68438"/>
        <dbReference type="ChEBI" id="CHEBI:131725"/>
        <dbReference type="EC" id="4.99.1.9"/>
    </reaction>
    <physiologicalReaction direction="right-to-left" evidence="6">
        <dbReference type="Rhea" id="RHEA:49574"/>
    </physiologicalReaction>
</comment>
<evidence type="ECO:0000256" key="4">
    <source>
        <dbReference type="ARBA" id="ARBA00023239"/>
    </source>
</evidence>
<feature type="binding site" evidence="7">
    <location>
        <position position="235"/>
    </location>
    <ligand>
        <name>Fe(2+)</name>
        <dbReference type="ChEBI" id="CHEBI:29033"/>
    </ligand>
</feature>
<sequence>MSQQPSQTSAPHTVPGGRPRRVAVVLFNLGGPDAPEAIRPFLFNLFSDPAIIRLPNPFRFMVASLISGRRAKPAAEIYAQLGGKSPLLENTEAQAAALEAALGPKPVADPGPELEPELGADPGLDPAADGAETKVFIAMRYWHPMSAETAARVKEYDPDLVVLLPLYPQFSTTTTASSTKVWHEAAKTVGLTAPTKLLCCYPTEAGFIDASADLIRPLYEAAKAHGTPRVLFSAHGLPKKVVTSGDPYQWQCERTAESIAAALGIEHLDWVNCYQSRVGPMEWIGPSTDAEIRRAGQDGVPILVVPMAFVSEHSETLVEIEIEYRHLAKEVGVPHFTRVPTVGVHPGFIDGLARLVRQTVAGKAAVCAQNGGRICPSNFPGCPQARR</sequence>
<evidence type="ECO:0000256" key="3">
    <source>
        <dbReference type="ARBA" id="ARBA00023133"/>
    </source>
</evidence>
<keyword evidence="7" id="KW-0479">Metal-binding</keyword>
<dbReference type="GO" id="GO:0046872">
    <property type="term" value="F:metal ion binding"/>
    <property type="evidence" value="ECO:0007669"/>
    <property type="project" value="UniProtKB-KW"/>
</dbReference>
<dbReference type="InterPro" id="IPR033659">
    <property type="entry name" value="Ferrochelatase_N"/>
</dbReference>
<dbReference type="PROSITE" id="PS00534">
    <property type="entry name" value="FERROCHELATASE"/>
    <property type="match status" value="1"/>
</dbReference>
<dbReference type="EC" id="4.98.1.1" evidence="7 8"/>
<dbReference type="GO" id="GO:0006783">
    <property type="term" value="P:heme biosynthetic process"/>
    <property type="evidence" value="ECO:0007669"/>
    <property type="project" value="UniProtKB-UniRule"/>
</dbReference>
<comment type="pathway">
    <text evidence="7 8">Porphyrin-containing compound metabolism; protoheme biosynthesis; protoheme from protoporphyrin-IX: step 1/1.</text>
</comment>
<comment type="subcellular location">
    <subcellularLocation>
        <location evidence="7 8">Cytoplasm</location>
    </subcellularLocation>
</comment>
<dbReference type="GO" id="GO:0005737">
    <property type="term" value="C:cytoplasm"/>
    <property type="evidence" value="ECO:0007669"/>
    <property type="project" value="UniProtKB-SubCell"/>
</dbReference>
<dbReference type="OrthoDB" id="9809741at2"/>
<keyword evidence="3 7" id="KW-0350">Heme biosynthesis</keyword>
<dbReference type="PANTHER" id="PTHR11108">
    <property type="entry name" value="FERROCHELATASE"/>
    <property type="match status" value="1"/>
</dbReference>
<dbReference type="Proteomes" id="UP000249605">
    <property type="component" value="Chromosome"/>
</dbReference>
<gene>
    <name evidence="7 9" type="primary">hemH</name>
    <name evidence="9" type="ORF">DM194_11735</name>
</gene>
<evidence type="ECO:0000256" key="8">
    <source>
        <dbReference type="RuleBase" id="RU000607"/>
    </source>
</evidence>
<comment type="function">
    <text evidence="7 8">Catalyzes the ferrous insertion into protoporphyrin IX.</text>
</comment>
<dbReference type="InterPro" id="IPR001015">
    <property type="entry name" value="Ferrochelatase"/>
</dbReference>
<evidence type="ECO:0000256" key="1">
    <source>
        <dbReference type="ARBA" id="ARBA00007718"/>
    </source>
</evidence>
<evidence type="ECO:0000313" key="10">
    <source>
        <dbReference type="Proteomes" id="UP000249605"/>
    </source>
</evidence>
<evidence type="ECO:0000313" key="9">
    <source>
        <dbReference type="EMBL" id="AWU94872.1"/>
    </source>
</evidence>
<keyword evidence="7 8" id="KW-0963">Cytoplasm</keyword>
<evidence type="ECO:0000256" key="5">
    <source>
        <dbReference type="ARBA" id="ARBA00023244"/>
    </source>
</evidence>
<evidence type="ECO:0000256" key="7">
    <source>
        <dbReference type="HAMAP-Rule" id="MF_00323"/>
    </source>
</evidence>
<name>A0A2U9S667_9PROT</name>
<dbReference type="UniPathway" id="UPA00252">
    <property type="reaction ID" value="UER00325"/>
</dbReference>
<evidence type="ECO:0000256" key="6">
    <source>
        <dbReference type="ARBA" id="ARBA00024536"/>
    </source>
</evidence>
<dbReference type="RefSeq" id="WP_111067474.1">
    <property type="nucleotide sequence ID" value="NZ_CP029829.1"/>
</dbReference>
<dbReference type="CDD" id="cd00419">
    <property type="entry name" value="Ferrochelatase_C"/>
    <property type="match status" value="1"/>
</dbReference>
<keyword evidence="4 7" id="KW-0456">Lyase</keyword>
<keyword evidence="2 7" id="KW-0408">Iron</keyword>
<feature type="binding site" evidence="7">
    <location>
        <position position="315"/>
    </location>
    <ligand>
        <name>Fe(2+)</name>
        <dbReference type="ChEBI" id="CHEBI:29033"/>
    </ligand>
</feature>
<dbReference type="NCBIfam" id="TIGR00109">
    <property type="entry name" value="hemH"/>
    <property type="match status" value="1"/>
</dbReference>
<dbReference type="GO" id="GO:0004325">
    <property type="term" value="F:ferrochelatase activity"/>
    <property type="evidence" value="ECO:0007669"/>
    <property type="project" value="UniProtKB-UniRule"/>
</dbReference>
<comment type="similarity">
    <text evidence="1 7 8">Belongs to the ferrochelatase family.</text>
</comment>
<protein>
    <recommendedName>
        <fullName evidence="7 8">Ferrochelatase</fullName>
        <ecNumber evidence="7 8">4.98.1.1</ecNumber>
    </recommendedName>
    <alternativeName>
        <fullName evidence="7">Heme synthase</fullName>
    </alternativeName>
    <alternativeName>
        <fullName evidence="7">Protoheme ferro-lyase</fullName>
    </alternativeName>
</protein>
<dbReference type="InterPro" id="IPR033644">
    <property type="entry name" value="Ferrochelatase_C"/>
</dbReference>
<accession>A0A2U9S667</accession>
<dbReference type="KEGG" id="azm:DM194_11735"/>